<dbReference type="SMART" id="SM00202">
    <property type="entry name" value="SR"/>
    <property type="match status" value="1"/>
</dbReference>
<feature type="non-terminal residue" evidence="11">
    <location>
        <position position="163"/>
    </location>
</feature>
<keyword evidence="3 9" id="KW-1015">Disulfide bond</keyword>
<dbReference type="Gene3D" id="3.10.250.10">
    <property type="entry name" value="SRCR-like domain"/>
    <property type="match status" value="2"/>
</dbReference>
<comment type="caution">
    <text evidence="11">The sequence shown here is derived from an EMBL/GenBank/DDBJ whole genome shotgun (WGS) entry which is preliminary data.</text>
</comment>
<dbReference type="FunFam" id="3.10.250.10:FF:000007">
    <property type="entry name" value="Soluble scavenger receptor cysteine-rich domain-containing protein SSC5D"/>
    <property type="match status" value="1"/>
</dbReference>
<evidence type="ECO:0000256" key="9">
    <source>
        <dbReference type="PROSITE-ProRule" id="PRU00196"/>
    </source>
</evidence>
<evidence type="ECO:0000256" key="2">
    <source>
        <dbReference type="ARBA" id="ARBA00022737"/>
    </source>
</evidence>
<evidence type="ECO:0000256" key="1">
    <source>
        <dbReference type="ARBA" id="ARBA00022729"/>
    </source>
</evidence>
<reference evidence="11 12" key="1">
    <citation type="submission" date="2019-09" db="EMBL/GenBank/DDBJ databases">
        <title>Bird 10,000 Genomes (B10K) Project - Family phase.</title>
        <authorList>
            <person name="Zhang G."/>
        </authorList>
    </citation>
    <scope>NUCLEOTIDE SEQUENCE [LARGE SCALE GENOMIC DNA]</scope>
    <source>
        <strain evidence="11">OUT-0040</strain>
        <tissue evidence="11">Blood</tissue>
    </source>
</reference>
<dbReference type="PRINTS" id="PR00258">
    <property type="entry name" value="SPERACTRCPTR"/>
</dbReference>
<feature type="non-terminal residue" evidence="11">
    <location>
        <position position="1"/>
    </location>
</feature>
<feature type="disulfide bond" evidence="9">
    <location>
        <begin position="18"/>
        <end position="82"/>
    </location>
</feature>
<dbReference type="EMBL" id="VZSQ01000064">
    <property type="protein sequence ID" value="NWZ51259.1"/>
    <property type="molecule type" value="Genomic_DNA"/>
</dbReference>
<dbReference type="AlphaFoldDB" id="A0A7K7N7L4"/>
<organism evidence="11 12">
    <name type="scientific">Haliaeetus albicilla</name>
    <name type="common">White-tailed sea-eagle</name>
    <name type="synonym">Falco albicilla</name>
    <dbReference type="NCBI Taxonomy" id="8969"/>
    <lineage>
        <taxon>Eukaryota</taxon>
        <taxon>Metazoa</taxon>
        <taxon>Chordata</taxon>
        <taxon>Craniata</taxon>
        <taxon>Vertebrata</taxon>
        <taxon>Euteleostomi</taxon>
        <taxon>Archelosauria</taxon>
        <taxon>Archosauria</taxon>
        <taxon>Dinosauria</taxon>
        <taxon>Saurischia</taxon>
        <taxon>Theropoda</taxon>
        <taxon>Coelurosauria</taxon>
        <taxon>Aves</taxon>
        <taxon>Neognathae</taxon>
        <taxon>Neoaves</taxon>
        <taxon>Telluraves</taxon>
        <taxon>Accipitrimorphae</taxon>
        <taxon>Accipitriformes</taxon>
        <taxon>Accipitridae</taxon>
        <taxon>Accipitrinae</taxon>
        <taxon>Haliaeetus</taxon>
    </lineage>
</organism>
<accession>A0A7K7N7L4</accession>
<comment type="subunit">
    <text evidence="7">Interacts with LGALS1 and laminin.</text>
</comment>
<evidence type="ECO:0000256" key="7">
    <source>
        <dbReference type="ARBA" id="ARBA00064153"/>
    </source>
</evidence>
<evidence type="ECO:0000313" key="11">
    <source>
        <dbReference type="EMBL" id="NWZ51259.1"/>
    </source>
</evidence>
<evidence type="ECO:0000313" key="12">
    <source>
        <dbReference type="Proteomes" id="UP000585422"/>
    </source>
</evidence>
<dbReference type="Proteomes" id="UP000585422">
    <property type="component" value="Unassembled WGS sequence"/>
</dbReference>
<dbReference type="Pfam" id="PF00530">
    <property type="entry name" value="SRCR"/>
    <property type="match status" value="2"/>
</dbReference>
<gene>
    <name evidence="11" type="primary">Dmbt1_6</name>
    <name evidence="11" type="ORF">HALALB_R03551</name>
</gene>
<feature type="domain" description="SRCR" evidence="10">
    <location>
        <begin position="124"/>
        <end position="163"/>
    </location>
</feature>
<dbReference type="GO" id="GO:0016020">
    <property type="term" value="C:membrane"/>
    <property type="evidence" value="ECO:0007669"/>
    <property type="project" value="InterPro"/>
</dbReference>
<keyword evidence="4" id="KW-0675">Receptor</keyword>
<dbReference type="PANTHER" id="PTHR19331">
    <property type="entry name" value="SCAVENGER RECEPTOR DOMAIN-CONTAINING"/>
    <property type="match status" value="1"/>
</dbReference>
<evidence type="ECO:0000259" key="10">
    <source>
        <dbReference type="PROSITE" id="PS50287"/>
    </source>
</evidence>
<sequence>HCAGRVEIYYYGSWGTVCDDGWDLLDATVVYHQLGYGGALEAVGSAQFGKGSVQIWLDSMNCSRAEASLWECPAVSWGQHDCKHKEDAGVVCSGLCRELWLDPIAQGGRDEERAGNSQGYREKVCAVGGKNGCSGGVDVWHCGSWGMVCNDSWDMQDVKVACR</sequence>
<dbReference type="InterPro" id="IPR001190">
    <property type="entry name" value="SRCR"/>
</dbReference>
<keyword evidence="2" id="KW-0677">Repeat</keyword>
<dbReference type="PANTHER" id="PTHR19331:SF468">
    <property type="entry name" value="SCAVENGER RECEPTOR CYSTEINE-RICH TYPE 1 PROTEIN M160"/>
    <property type="match status" value="1"/>
</dbReference>
<keyword evidence="12" id="KW-1185">Reference proteome</keyword>
<evidence type="ECO:0000256" key="8">
    <source>
        <dbReference type="ARBA" id="ARBA00069168"/>
    </source>
</evidence>
<evidence type="ECO:0000256" key="4">
    <source>
        <dbReference type="ARBA" id="ARBA00023170"/>
    </source>
</evidence>
<keyword evidence="1" id="KW-0732">Signal</keyword>
<dbReference type="SUPFAM" id="SSF56487">
    <property type="entry name" value="SRCR-like"/>
    <property type="match status" value="2"/>
</dbReference>
<evidence type="ECO:0000256" key="5">
    <source>
        <dbReference type="ARBA" id="ARBA00023180"/>
    </source>
</evidence>
<keyword evidence="5" id="KW-0325">Glycoprotein</keyword>
<proteinExistence type="predicted"/>
<comment type="function">
    <text evidence="6">Binds to extracellular matrix proteins. Binds to pathogen-associated molecular patterns (PAMPs) present on the cell walls of Gram-positive and Gram-negative bacteria and fungi, behaving as a pattern recognition receptor (PRR). Induces bacterial and fungal aggregation and subsequent inhibition of PAMP-induced cytokine release. Does not possess intrinsic bactericidal activity. May play a role in the innate defense and homeostasis of certain epithelial surfaces.</text>
</comment>
<name>A0A7K7N7L4_HALAL</name>
<feature type="disulfide bond" evidence="9">
    <location>
        <begin position="62"/>
        <end position="72"/>
    </location>
</feature>
<evidence type="ECO:0000256" key="3">
    <source>
        <dbReference type="ARBA" id="ARBA00023157"/>
    </source>
</evidence>
<dbReference type="PROSITE" id="PS50287">
    <property type="entry name" value="SRCR_2"/>
    <property type="match status" value="2"/>
</dbReference>
<comment type="caution">
    <text evidence="9">Lacks conserved residue(s) required for the propagation of feature annotation.</text>
</comment>
<dbReference type="InterPro" id="IPR036772">
    <property type="entry name" value="SRCR-like_dom_sf"/>
</dbReference>
<protein>
    <recommendedName>
        <fullName evidence="8">Soluble scavenger receptor cysteine-rich domain-containing protein SSC5D</fullName>
    </recommendedName>
</protein>
<dbReference type="OrthoDB" id="536948at2759"/>
<evidence type="ECO:0000256" key="6">
    <source>
        <dbReference type="ARBA" id="ARBA00058074"/>
    </source>
</evidence>
<feature type="domain" description="SRCR" evidence="10">
    <location>
        <begin position="1"/>
        <end position="93"/>
    </location>
</feature>